<sequence length="308" mass="34396">MATTDAVPFVEGDLEWEAPSAGKPIKTHYWVYGDLKSGKTPLVGLHGGPGIPRAYMTVLRDLTKAHGIPLILYDQIGNGLSTHLPEKKGDVSFWTVELFVKELEHVLTHLGVQDNFDLYGHSWGGMLATAYAVRQPKGLKRLVLASSIAKMQDWIDATVYLRGLLPKDVLEVLEKHEAAGTVTSPEYAAAEKAYYDQFVCRIESKELGESFAHLIQDPTVYFTMLGPNEFTIIGPLKDFDLTNELSKINVPTLLTNGRWDGAQDSVVKPFWTSIPKVKWAHFATSSHLPQLEERERYMDVVGSFLETH</sequence>
<dbReference type="OrthoDB" id="190201at2759"/>
<dbReference type="InterPro" id="IPR000073">
    <property type="entry name" value="AB_hydrolase_1"/>
</dbReference>
<comment type="caution">
    <text evidence="4">The sequence shown here is derived from an EMBL/GenBank/DDBJ whole genome shotgun (WGS) entry which is preliminary data.</text>
</comment>
<keyword evidence="2 4" id="KW-0378">Hydrolase</keyword>
<dbReference type="PANTHER" id="PTHR43798:SF33">
    <property type="entry name" value="HYDROLASE, PUTATIVE (AFU_ORTHOLOGUE AFUA_2G14860)-RELATED"/>
    <property type="match status" value="1"/>
</dbReference>
<comment type="similarity">
    <text evidence="1">Belongs to the peptidase S33 family.</text>
</comment>
<evidence type="ECO:0000256" key="1">
    <source>
        <dbReference type="ARBA" id="ARBA00010088"/>
    </source>
</evidence>
<dbReference type="PANTHER" id="PTHR43798">
    <property type="entry name" value="MONOACYLGLYCEROL LIPASE"/>
    <property type="match status" value="1"/>
</dbReference>
<dbReference type="Proteomes" id="UP000813824">
    <property type="component" value="Unassembled WGS sequence"/>
</dbReference>
<protein>
    <submittedName>
        <fullName evidence="4">Alpha/Beta hydrolase protein</fullName>
    </submittedName>
</protein>
<dbReference type="InterPro" id="IPR005945">
    <property type="entry name" value="Pro_imino_pep"/>
</dbReference>
<reference evidence="4" key="1">
    <citation type="journal article" date="2021" name="New Phytol.">
        <title>Evolutionary innovations through gain and loss of genes in the ectomycorrhizal Boletales.</title>
        <authorList>
            <person name="Wu G."/>
            <person name="Miyauchi S."/>
            <person name="Morin E."/>
            <person name="Kuo A."/>
            <person name="Drula E."/>
            <person name="Varga T."/>
            <person name="Kohler A."/>
            <person name="Feng B."/>
            <person name="Cao Y."/>
            <person name="Lipzen A."/>
            <person name="Daum C."/>
            <person name="Hundley H."/>
            <person name="Pangilinan J."/>
            <person name="Johnson J."/>
            <person name="Barry K."/>
            <person name="LaButti K."/>
            <person name="Ng V."/>
            <person name="Ahrendt S."/>
            <person name="Min B."/>
            <person name="Choi I.G."/>
            <person name="Park H."/>
            <person name="Plett J.M."/>
            <person name="Magnuson J."/>
            <person name="Spatafora J.W."/>
            <person name="Nagy L.G."/>
            <person name="Henrissat B."/>
            <person name="Grigoriev I.V."/>
            <person name="Yang Z.L."/>
            <person name="Xu J."/>
            <person name="Martin F.M."/>
        </authorList>
    </citation>
    <scope>NUCLEOTIDE SEQUENCE</scope>
    <source>
        <strain evidence="4">KKN 215</strain>
    </source>
</reference>
<evidence type="ECO:0000259" key="3">
    <source>
        <dbReference type="Pfam" id="PF00561"/>
    </source>
</evidence>
<feature type="domain" description="AB hydrolase-1" evidence="3">
    <location>
        <begin position="41"/>
        <end position="293"/>
    </location>
</feature>
<evidence type="ECO:0000313" key="4">
    <source>
        <dbReference type="EMBL" id="KAH8100338.1"/>
    </source>
</evidence>
<dbReference type="PRINTS" id="PR00111">
    <property type="entry name" value="ABHYDROLASE"/>
</dbReference>
<dbReference type="InterPro" id="IPR029058">
    <property type="entry name" value="AB_hydrolase_fold"/>
</dbReference>
<dbReference type="NCBIfam" id="TIGR01250">
    <property type="entry name" value="pro_imino_pep_2"/>
    <property type="match status" value="1"/>
</dbReference>
<dbReference type="InterPro" id="IPR050266">
    <property type="entry name" value="AB_hydrolase_sf"/>
</dbReference>
<evidence type="ECO:0000256" key="2">
    <source>
        <dbReference type="ARBA" id="ARBA00022801"/>
    </source>
</evidence>
<dbReference type="PIRSF" id="PIRSF005539">
    <property type="entry name" value="Pept_S33_TRI_F1"/>
    <property type="match status" value="1"/>
</dbReference>
<dbReference type="InterPro" id="IPR002410">
    <property type="entry name" value="Peptidase_S33"/>
</dbReference>
<dbReference type="EMBL" id="JAEVFJ010000016">
    <property type="protein sequence ID" value="KAH8100338.1"/>
    <property type="molecule type" value="Genomic_DNA"/>
</dbReference>
<dbReference type="GO" id="GO:0016020">
    <property type="term" value="C:membrane"/>
    <property type="evidence" value="ECO:0007669"/>
    <property type="project" value="TreeGrafter"/>
</dbReference>
<dbReference type="GO" id="GO:0006508">
    <property type="term" value="P:proteolysis"/>
    <property type="evidence" value="ECO:0007669"/>
    <property type="project" value="InterPro"/>
</dbReference>
<name>A0A8K0UN03_9AGAR</name>
<dbReference type="GO" id="GO:0008233">
    <property type="term" value="F:peptidase activity"/>
    <property type="evidence" value="ECO:0007669"/>
    <property type="project" value="InterPro"/>
</dbReference>
<dbReference type="Pfam" id="PF00561">
    <property type="entry name" value="Abhydrolase_1"/>
    <property type="match status" value="1"/>
</dbReference>
<evidence type="ECO:0000313" key="5">
    <source>
        <dbReference type="Proteomes" id="UP000813824"/>
    </source>
</evidence>
<proteinExistence type="inferred from homology"/>
<dbReference type="AlphaFoldDB" id="A0A8K0UN03"/>
<dbReference type="Gene3D" id="3.40.50.1820">
    <property type="entry name" value="alpha/beta hydrolase"/>
    <property type="match status" value="1"/>
</dbReference>
<gene>
    <name evidence="4" type="ORF">BXZ70DRAFT_939074</name>
</gene>
<organism evidence="4 5">
    <name type="scientific">Cristinia sonorae</name>
    <dbReference type="NCBI Taxonomy" id="1940300"/>
    <lineage>
        <taxon>Eukaryota</taxon>
        <taxon>Fungi</taxon>
        <taxon>Dikarya</taxon>
        <taxon>Basidiomycota</taxon>
        <taxon>Agaricomycotina</taxon>
        <taxon>Agaricomycetes</taxon>
        <taxon>Agaricomycetidae</taxon>
        <taxon>Agaricales</taxon>
        <taxon>Pleurotineae</taxon>
        <taxon>Stephanosporaceae</taxon>
        <taxon>Cristinia</taxon>
    </lineage>
</organism>
<dbReference type="SUPFAM" id="SSF53474">
    <property type="entry name" value="alpha/beta-Hydrolases"/>
    <property type="match status" value="1"/>
</dbReference>
<dbReference type="PRINTS" id="PR00793">
    <property type="entry name" value="PROAMNOPTASE"/>
</dbReference>
<keyword evidence="5" id="KW-1185">Reference proteome</keyword>
<accession>A0A8K0UN03</accession>